<evidence type="ECO:0000313" key="7">
    <source>
        <dbReference type="Proteomes" id="UP001218218"/>
    </source>
</evidence>
<dbReference type="EMBL" id="JARIHO010000008">
    <property type="protein sequence ID" value="KAJ7356400.1"/>
    <property type="molecule type" value="Genomic_DNA"/>
</dbReference>
<dbReference type="AlphaFoldDB" id="A0AAD7EWP7"/>
<name>A0AAD7EWP7_9AGAR</name>
<sequence>MPLPIPVPGSPQSSSSFASGSPPALDPSTLALLNSFIAAKTDEERRFNELAEEAAARVAGLALEIDDDEEMAKDKPMMSVDEYRAVFSEDWQLSQFWYTTAFSMRFAQILHSLCTPTTSIAFLCCPTAFVAFQHTKALKNARLLEIDGRFGVLAPRHYVPYDMEEPTTLPASLIGAVDIVVVDPPFLNEYTNTHIVTTLRQIMRPSGKLIILTSTSVSDVLEKLYDSPPLGPLRRTKIEVEHGQLRNDFECWASWEGSEELGAEVDDAEEKKPTVKDSGDTTGS</sequence>
<comment type="subcellular location">
    <subcellularLocation>
        <location evidence="1">Cytoplasm</location>
    </subcellularLocation>
</comment>
<protein>
    <submittedName>
        <fullName evidence="6">N6-adenine methyltransferase-domain-containing protein</fullName>
    </submittedName>
</protein>
<dbReference type="InterPro" id="IPR029063">
    <property type="entry name" value="SAM-dependent_MTases_sf"/>
</dbReference>
<feature type="compositionally biased region" description="Basic and acidic residues" evidence="5">
    <location>
        <begin position="269"/>
        <end position="284"/>
    </location>
</feature>
<dbReference type="InterPro" id="IPR041370">
    <property type="entry name" value="Mlase_EEF1AKMT1/ZCCHC4"/>
</dbReference>
<feature type="region of interest" description="Disordered" evidence="5">
    <location>
        <begin position="1"/>
        <end position="22"/>
    </location>
</feature>
<dbReference type="GO" id="GO:0032259">
    <property type="term" value="P:methylation"/>
    <property type="evidence" value="ECO:0007669"/>
    <property type="project" value="UniProtKB-KW"/>
</dbReference>
<keyword evidence="7" id="KW-1185">Reference proteome</keyword>
<dbReference type="PANTHER" id="PTHR13200:SF0">
    <property type="entry name" value="EEF1A LYSINE METHYLTRANSFERASE 1"/>
    <property type="match status" value="1"/>
</dbReference>
<dbReference type="Proteomes" id="UP001218218">
    <property type="component" value="Unassembled WGS sequence"/>
</dbReference>
<evidence type="ECO:0000256" key="2">
    <source>
        <dbReference type="ARBA" id="ARBA00022490"/>
    </source>
</evidence>
<dbReference type="GO" id="GO:0005737">
    <property type="term" value="C:cytoplasm"/>
    <property type="evidence" value="ECO:0007669"/>
    <property type="project" value="UniProtKB-SubCell"/>
</dbReference>
<evidence type="ECO:0000256" key="3">
    <source>
        <dbReference type="ARBA" id="ARBA00022603"/>
    </source>
</evidence>
<proteinExistence type="predicted"/>
<evidence type="ECO:0000313" key="6">
    <source>
        <dbReference type="EMBL" id="KAJ7356400.1"/>
    </source>
</evidence>
<dbReference type="SUPFAM" id="SSF53335">
    <property type="entry name" value="S-adenosyl-L-methionine-dependent methyltransferases"/>
    <property type="match status" value="1"/>
</dbReference>
<feature type="compositionally biased region" description="Low complexity" evidence="5">
    <location>
        <begin position="10"/>
        <end position="22"/>
    </location>
</feature>
<evidence type="ECO:0000256" key="1">
    <source>
        <dbReference type="ARBA" id="ARBA00004496"/>
    </source>
</evidence>
<keyword evidence="3 6" id="KW-0489">Methyltransferase</keyword>
<keyword evidence="2" id="KW-0963">Cytoplasm</keyword>
<evidence type="ECO:0000256" key="4">
    <source>
        <dbReference type="ARBA" id="ARBA00022679"/>
    </source>
</evidence>
<dbReference type="InterPro" id="IPR019369">
    <property type="entry name" value="Efm5/EEF1AKMT1"/>
</dbReference>
<feature type="region of interest" description="Disordered" evidence="5">
    <location>
        <begin position="260"/>
        <end position="284"/>
    </location>
</feature>
<gene>
    <name evidence="6" type="ORF">DFH08DRAFT_848963</name>
</gene>
<dbReference type="GO" id="GO:0016279">
    <property type="term" value="F:protein-lysine N-methyltransferase activity"/>
    <property type="evidence" value="ECO:0007669"/>
    <property type="project" value="InterPro"/>
</dbReference>
<dbReference type="PANTHER" id="PTHR13200">
    <property type="entry name" value="EEF1A LYSINE METHYLTRANSFERASE 1"/>
    <property type="match status" value="1"/>
</dbReference>
<evidence type="ECO:0000256" key="5">
    <source>
        <dbReference type="SAM" id="MobiDB-lite"/>
    </source>
</evidence>
<keyword evidence="4" id="KW-0808">Transferase</keyword>
<comment type="caution">
    <text evidence="6">The sequence shown here is derived from an EMBL/GenBank/DDBJ whole genome shotgun (WGS) entry which is preliminary data.</text>
</comment>
<accession>A0AAD7EWP7</accession>
<dbReference type="Pfam" id="PF10237">
    <property type="entry name" value="N6-adenineMlase"/>
    <property type="match status" value="1"/>
</dbReference>
<organism evidence="6 7">
    <name type="scientific">Mycena albidolilacea</name>
    <dbReference type="NCBI Taxonomy" id="1033008"/>
    <lineage>
        <taxon>Eukaryota</taxon>
        <taxon>Fungi</taxon>
        <taxon>Dikarya</taxon>
        <taxon>Basidiomycota</taxon>
        <taxon>Agaricomycotina</taxon>
        <taxon>Agaricomycetes</taxon>
        <taxon>Agaricomycetidae</taxon>
        <taxon>Agaricales</taxon>
        <taxon>Marasmiineae</taxon>
        <taxon>Mycenaceae</taxon>
        <taxon>Mycena</taxon>
    </lineage>
</organism>
<reference evidence="6" key="1">
    <citation type="submission" date="2023-03" db="EMBL/GenBank/DDBJ databases">
        <title>Massive genome expansion in bonnet fungi (Mycena s.s.) driven by repeated elements and novel gene families across ecological guilds.</title>
        <authorList>
            <consortium name="Lawrence Berkeley National Laboratory"/>
            <person name="Harder C.B."/>
            <person name="Miyauchi S."/>
            <person name="Viragh M."/>
            <person name="Kuo A."/>
            <person name="Thoen E."/>
            <person name="Andreopoulos B."/>
            <person name="Lu D."/>
            <person name="Skrede I."/>
            <person name="Drula E."/>
            <person name="Henrissat B."/>
            <person name="Morin E."/>
            <person name="Kohler A."/>
            <person name="Barry K."/>
            <person name="LaButti K."/>
            <person name="Morin E."/>
            <person name="Salamov A."/>
            <person name="Lipzen A."/>
            <person name="Mereny Z."/>
            <person name="Hegedus B."/>
            <person name="Baldrian P."/>
            <person name="Stursova M."/>
            <person name="Weitz H."/>
            <person name="Taylor A."/>
            <person name="Grigoriev I.V."/>
            <person name="Nagy L.G."/>
            <person name="Martin F."/>
            <person name="Kauserud H."/>
        </authorList>
    </citation>
    <scope>NUCLEOTIDE SEQUENCE</scope>
    <source>
        <strain evidence="6">CBHHK002</strain>
    </source>
</reference>